<dbReference type="EMBL" id="AP024110">
    <property type="protein sequence ID" value="BCM24511.1"/>
    <property type="molecule type" value="Genomic_DNA"/>
</dbReference>
<protein>
    <recommendedName>
        <fullName evidence="5">MxaA protein</fullName>
    </recommendedName>
</protein>
<dbReference type="KEGG" id="mpau:ZMTM_07700"/>
<evidence type="ECO:0000313" key="3">
    <source>
        <dbReference type="EMBL" id="BCM24511.1"/>
    </source>
</evidence>
<evidence type="ECO:0000313" key="4">
    <source>
        <dbReference type="Proteomes" id="UP000826722"/>
    </source>
</evidence>
<keyword evidence="1" id="KW-0472">Membrane</keyword>
<accession>A0A8D5GA86</accession>
<gene>
    <name evidence="3" type="ORF">ZMTM_07700</name>
</gene>
<feature type="transmembrane region" description="Helical" evidence="1">
    <location>
        <begin position="171"/>
        <end position="191"/>
    </location>
</feature>
<feature type="chain" id="PRO_5034764343" description="MxaA protein" evidence="2">
    <location>
        <begin position="22"/>
        <end position="314"/>
    </location>
</feature>
<reference evidence="3" key="1">
    <citation type="journal article" date="2021" name="Arch. Microbiol.">
        <title>Methyloradius palustris gen. nov., sp. nov., a methanol-oxidizing bacterium isolated from snow.</title>
        <authorList>
            <person name="Miyadera T."/>
            <person name="Kojima H."/>
            <person name="Fukui M."/>
        </authorList>
    </citation>
    <scope>NUCLEOTIDE SEQUENCE</scope>
    <source>
        <strain evidence="3">Zm11</strain>
    </source>
</reference>
<keyword evidence="1" id="KW-1133">Transmembrane helix</keyword>
<evidence type="ECO:0008006" key="5">
    <source>
        <dbReference type="Google" id="ProtNLM"/>
    </source>
</evidence>
<sequence length="314" mass="35572">MKHFLFVLLSMSLVTAMTGYAEDSVSEFKPRIQSHLREIHYTVGDIAYQTITIETPLGYRLDTSTLPKVSSRSVIEVRAVHSSFEDIPSAKPPMTRHRLTIDWQVFMALREVRTIPLLDIDLQFSKGDKVLPLHIAASEVIVSPLLPTKMDEAHLVPQPDVAPRQLTLRPYIYTLVAGVTGLLLSMIYLAWYAGWIRTGFDTGLPFRQAWQKIRKLRRTLRKQADANHRKSANHAISQSMVLLSRAFDQYAGAAISSESLEHLFNQHPHLGKQKLAITQFYADAQHVFFAGKNPSHSLQQLERLARQLSRQPAA</sequence>
<dbReference type="AlphaFoldDB" id="A0A8D5GA86"/>
<evidence type="ECO:0000256" key="2">
    <source>
        <dbReference type="SAM" id="SignalP"/>
    </source>
</evidence>
<dbReference type="Proteomes" id="UP000826722">
    <property type="component" value="Chromosome"/>
</dbReference>
<feature type="signal peptide" evidence="2">
    <location>
        <begin position="1"/>
        <end position="21"/>
    </location>
</feature>
<organism evidence="3 4">
    <name type="scientific">Methyloradius palustris</name>
    <dbReference type="NCBI Taxonomy" id="2778876"/>
    <lineage>
        <taxon>Bacteria</taxon>
        <taxon>Pseudomonadati</taxon>
        <taxon>Pseudomonadota</taxon>
        <taxon>Betaproteobacteria</taxon>
        <taxon>Nitrosomonadales</taxon>
        <taxon>Methylophilaceae</taxon>
        <taxon>Methyloradius</taxon>
    </lineage>
</organism>
<keyword evidence="4" id="KW-1185">Reference proteome</keyword>
<name>A0A8D5GA86_9PROT</name>
<evidence type="ECO:0000256" key="1">
    <source>
        <dbReference type="SAM" id="Phobius"/>
    </source>
</evidence>
<keyword evidence="2" id="KW-0732">Signal</keyword>
<dbReference type="RefSeq" id="WP_221765036.1">
    <property type="nucleotide sequence ID" value="NZ_AP024110.1"/>
</dbReference>
<keyword evidence="1" id="KW-0812">Transmembrane</keyword>
<proteinExistence type="predicted"/>